<name>A0ABX0LVS8_9BURK</name>
<dbReference type="EMBL" id="VUYU01000017">
    <property type="protein sequence ID" value="NHZ36331.1"/>
    <property type="molecule type" value="Genomic_DNA"/>
</dbReference>
<keyword evidence="2" id="KW-1185">Reference proteome</keyword>
<evidence type="ECO:0000313" key="2">
    <source>
        <dbReference type="Proteomes" id="UP000785613"/>
    </source>
</evidence>
<evidence type="ECO:0008006" key="3">
    <source>
        <dbReference type="Google" id="ProtNLM"/>
    </source>
</evidence>
<accession>A0ABX0LVS8</accession>
<gene>
    <name evidence="1" type="ORF">F0185_22430</name>
</gene>
<sequence length="129" mass="14287">MTVIIFMVIVYPLPLADELVGAVQFGMLCASQEAYVAPDAEKKKGTNVLAIIHEDEYLAGKAIPMTSTVHEVVSESDKSLIVRFVTVTAHNGFLTRKFQLNEGGSPLLFSGYCDQKVRHTLFTDYNFIN</sequence>
<proteinExistence type="predicted"/>
<organism evidence="1 2">
    <name type="scientific">Massilia rubra</name>
    <dbReference type="NCBI Taxonomy" id="2607910"/>
    <lineage>
        <taxon>Bacteria</taxon>
        <taxon>Pseudomonadati</taxon>
        <taxon>Pseudomonadota</taxon>
        <taxon>Betaproteobacteria</taxon>
        <taxon>Burkholderiales</taxon>
        <taxon>Oxalobacteraceae</taxon>
        <taxon>Telluria group</taxon>
        <taxon>Massilia</taxon>
    </lineage>
</organism>
<dbReference type="RefSeq" id="WP_167228289.1">
    <property type="nucleotide sequence ID" value="NZ_VUYU01000017.1"/>
</dbReference>
<protein>
    <recommendedName>
        <fullName evidence="3">DUF4426 domain-containing protein</fullName>
    </recommendedName>
</protein>
<evidence type="ECO:0000313" key="1">
    <source>
        <dbReference type="EMBL" id="NHZ36331.1"/>
    </source>
</evidence>
<dbReference type="Proteomes" id="UP000785613">
    <property type="component" value="Unassembled WGS sequence"/>
</dbReference>
<comment type="caution">
    <text evidence="1">The sequence shown here is derived from an EMBL/GenBank/DDBJ whole genome shotgun (WGS) entry which is preliminary data.</text>
</comment>
<reference evidence="1 2" key="1">
    <citation type="submission" date="2019-09" db="EMBL/GenBank/DDBJ databases">
        <title>Taxonomy of Antarctic Massilia spp.: description of Massilia rubra sp. nov., Massilia aquatica sp. nov., Massilia mucilaginosa sp. nov., Massilia frigida sp. nov. isolated from streams, lakes and regoliths.</title>
        <authorList>
            <person name="Holochova P."/>
            <person name="Sedlacek I."/>
            <person name="Kralova S."/>
            <person name="Maslanova I."/>
            <person name="Busse H.-J."/>
            <person name="Stankova E."/>
            <person name="Vrbovska V."/>
            <person name="Kovarovic V."/>
            <person name="Bartak M."/>
            <person name="Svec P."/>
            <person name="Pantucek R."/>
        </authorList>
    </citation>
    <scope>NUCLEOTIDE SEQUENCE [LARGE SCALE GENOMIC DNA]</scope>
    <source>
        <strain evidence="1 2">CCM 8692</strain>
    </source>
</reference>